<feature type="compositionally biased region" description="Polar residues" evidence="1">
    <location>
        <begin position="107"/>
        <end position="138"/>
    </location>
</feature>
<accession>W4GLL4</accession>
<evidence type="ECO:0000256" key="1">
    <source>
        <dbReference type="SAM" id="MobiDB-lite"/>
    </source>
</evidence>
<sequence length="138" mass="13619">MESIMSDNTFLHDERIAAWEIARRFNGLTDILRTGAAGGVAAALATGTAAAACDGVEATFSLDDDMAMGGIAGSVATLFSKGGGLGVCVTEGSGEASSVVGGGGGSQRVNRARSNPGGTNQALASGSHSAPSPLTRNF</sequence>
<evidence type="ECO:0000313" key="2">
    <source>
        <dbReference type="EMBL" id="ETV80256.1"/>
    </source>
</evidence>
<name>W4GLL4_APHAT</name>
<dbReference type="GeneID" id="20808593"/>
<organism evidence="2">
    <name type="scientific">Aphanomyces astaci</name>
    <name type="common">Crayfish plague agent</name>
    <dbReference type="NCBI Taxonomy" id="112090"/>
    <lineage>
        <taxon>Eukaryota</taxon>
        <taxon>Sar</taxon>
        <taxon>Stramenopiles</taxon>
        <taxon>Oomycota</taxon>
        <taxon>Saprolegniomycetes</taxon>
        <taxon>Saprolegniales</taxon>
        <taxon>Verrucalvaceae</taxon>
        <taxon>Aphanomyces</taxon>
    </lineage>
</organism>
<feature type="region of interest" description="Disordered" evidence="1">
    <location>
        <begin position="95"/>
        <end position="138"/>
    </location>
</feature>
<dbReference type="RefSeq" id="XP_009830180.1">
    <property type="nucleotide sequence ID" value="XM_009831878.1"/>
</dbReference>
<gene>
    <name evidence="2" type="ORF">H257_06597</name>
</gene>
<protein>
    <submittedName>
        <fullName evidence="2">Uncharacterized protein</fullName>
    </submittedName>
</protein>
<dbReference type="VEuPathDB" id="FungiDB:H257_06597"/>
<reference evidence="2" key="1">
    <citation type="submission" date="2013-12" db="EMBL/GenBank/DDBJ databases">
        <title>The Genome Sequence of Aphanomyces astaci APO3.</title>
        <authorList>
            <consortium name="The Broad Institute Genomics Platform"/>
            <person name="Russ C."/>
            <person name="Tyler B."/>
            <person name="van West P."/>
            <person name="Dieguez-Uribeondo J."/>
            <person name="Young S.K."/>
            <person name="Zeng Q."/>
            <person name="Gargeya S."/>
            <person name="Fitzgerald M."/>
            <person name="Abouelleil A."/>
            <person name="Alvarado L."/>
            <person name="Chapman S.B."/>
            <person name="Gainer-Dewar J."/>
            <person name="Goldberg J."/>
            <person name="Griggs A."/>
            <person name="Gujja S."/>
            <person name="Hansen M."/>
            <person name="Howarth C."/>
            <person name="Imamovic A."/>
            <person name="Ireland A."/>
            <person name="Larimer J."/>
            <person name="McCowan C."/>
            <person name="Murphy C."/>
            <person name="Pearson M."/>
            <person name="Poon T.W."/>
            <person name="Priest M."/>
            <person name="Roberts A."/>
            <person name="Saif S."/>
            <person name="Shea T."/>
            <person name="Sykes S."/>
            <person name="Wortman J."/>
            <person name="Nusbaum C."/>
            <person name="Birren B."/>
        </authorList>
    </citation>
    <scope>NUCLEOTIDE SEQUENCE [LARGE SCALE GENOMIC DNA]</scope>
    <source>
        <strain evidence="2">APO3</strain>
    </source>
</reference>
<dbReference type="EMBL" id="KI913126">
    <property type="protein sequence ID" value="ETV80256.1"/>
    <property type="molecule type" value="Genomic_DNA"/>
</dbReference>
<proteinExistence type="predicted"/>
<dbReference type="AlphaFoldDB" id="W4GLL4"/>